<dbReference type="eggNOG" id="COG4980">
    <property type="taxonomic scope" value="Bacteria"/>
</dbReference>
<dbReference type="AlphaFoldDB" id="E8WW99"/>
<sequence length="98" mass="10496">MNTKNLIFAFGIGLTVGASVALLYAPQSGASTRKKLKRSAEDASDYLEDTAEYLKEQAERFSSEAEKLVKRARSTVDDTIDQAGGIVAGALKTAQKLV</sequence>
<dbReference type="PANTHER" id="PTHR35792">
    <property type="entry name" value="GENERAL STRESS PROTEIN"/>
    <property type="match status" value="1"/>
</dbReference>
<keyword evidence="1" id="KW-0472">Membrane</keyword>
<dbReference type="OrthoDB" id="122801at2"/>
<keyword evidence="1" id="KW-1133">Transmembrane helix</keyword>
<feature type="transmembrane region" description="Helical" evidence="1">
    <location>
        <begin position="6"/>
        <end position="25"/>
    </location>
</feature>
<organism evidence="3">
    <name type="scientific">Granulicella tundricola (strain ATCC BAA-1859 / DSM 23138 / MP5ACTX9)</name>
    <dbReference type="NCBI Taxonomy" id="1198114"/>
    <lineage>
        <taxon>Bacteria</taxon>
        <taxon>Pseudomonadati</taxon>
        <taxon>Acidobacteriota</taxon>
        <taxon>Terriglobia</taxon>
        <taxon>Terriglobales</taxon>
        <taxon>Acidobacteriaceae</taxon>
        <taxon>Granulicella</taxon>
    </lineage>
</organism>
<keyword evidence="1" id="KW-0812">Transmembrane</keyword>
<dbReference type="STRING" id="1198114.AciX9_1424"/>
<evidence type="ECO:0000313" key="2">
    <source>
        <dbReference type="EMBL" id="ADW68482.1"/>
    </source>
</evidence>
<evidence type="ECO:0000256" key="1">
    <source>
        <dbReference type="SAM" id="Phobius"/>
    </source>
</evidence>
<dbReference type="EMBL" id="CP002480">
    <property type="protein sequence ID" value="ADW68482.1"/>
    <property type="molecule type" value="Genomic_DNA"/>
</dbReference>
<dbReference type="InterPro" id="IPR052928">
    <property type="entry name" value="Desiccation-related_membrane"/>
</dbReference>
<dbReference type="InterPro" id="IPR024623">
    <property type="entry name" value="YtxH"/>
</dbReference>
<dbReference type="PANTHER" id="PTHR35792:SF1">
    <property type="entry name" value="SLL0268 PROTEIN"/>
    <property type="match status" value="1"/>
</dbReference>
<dbReference type="PaxDb" id="1198114-AciX9_1424"/>
<keyword evidence="2" id="KW-0449">Lipoprotein</keyword>
<dbReference type="HOGENOM" id="CLU_105320_5_2_0"/>
<reference evidence="3" key="1">
    <citation type="submission" date="2011-01" db="EMBL/GenBank/DDBJ databases">
        <title>Complete sequence of chromosome of Acidobacterium sp. MP5ACTX9.</title>
        <authorList>
            <consortium name="US DOE Joint Genome Institute"/>
            <person name="Lucas S."/>
            <person name="Copeland A."/>
            <person name="Lapidus A."/>
            <person name="Cheng J.-F."/>
            <person name="Goodwin L."/>
            <person name="Pitluck S."/>
            <person name="Teshima H."/>
            <person name="Detter J.C."/>
            <person name="Han C."/>
            <person name="Tapia R."/>
            <person name="Land M."/>
            <person name="Hauser L."/>
            <person name="Kyrpides N."/>
            <person name="Ivanova N."/>
            <person name="Ovchinnikova G."/>
            <person name="Pagani I."/>
            <person name="Rawat S.R."/>
            <person name="Mannisto M."/>
            <person name="Haggblom M.M."/>
            <person name="Woyke T."/>
        </authorList>
    </citation>
    <scope>NUCLEOTIDE SEQUENCE [LARGE SCALE GENOMIC DNA]</scope>
    <source>
        <strain evidence="3">MP5ACTX9</strain>
    </source>
</reference>
<gene>
    <name evidence="2" type="ordered locus">AciX9_1424</name>
</gene>
<keyword evidence="3" id="KW-1185">Reference proteome</keyword>
<name>E8WW99_GRATM</name>
<dbReference type="KEGG" id="acm:AciX9_1424"/>
<proteinExistence type="predicted"/>
<dbReference type="RefSeq" id="WP_013579804.1">
    <property type="nucleotide sequence ID" value="NC_015064.1"/>
</dbReference>
<evidence type="ECO:0000313" key="3">
    <source>
        <dbReference type="Proteomes" id="UP000000343"/>
    </source>
</evidence>
<protein>
    <submittedName>
        <fullName evidence="2">Putative lipoprotein</fullName>
    </submittedName>
</protein>
<dbReference type="Proteomes" id="UP000000343">
    <property type="component" value="Chromosome"/>
</dbReference>
<accession>E8WW99</accession>
<dbReference type="Pfam" id="PF12732">
    <property type="entry name" value="YtxH"/>
    <property type="match status" value="1"/>
</dbReference>